<feature type="compositionally biased region" description="Polar residues" evidence="1">
    <location>
        <begin position="225"/>
        <end position="235"/>
    </location>
</feature>
<evidence type="ECO:0000256" key="1">
    <source>
        <dbReference type="SAM" id="MobiDB-lite"/>
    </source>
</evidence>
<dbReference type="PANTHER" id="PTHR11538">
    <property type="entry name" value="PHENYLALANYL-TRNA SYNTHETASE"/>
    <property type="match status" value="1"/>
</dbReference>
<dbReference type="Pfam" id="PF10354">
    <property type="entry name" value="BMT5-like"/>
    <property type="match status" value="1"/>
</dbReference>
<dbReference type="EMBL" id="HBGA01022925">
    <property type="protein sequence ID" value="CAD8997740.1"/>
    <property type="molecule type" value="Transcribed_RNA"/>
</dbReference>
<dbReference type="GO" id="GO:0005737">
    <property type="term" value="C:cytoplasm"/>
    <property type="evidence" value="ECO:0007669"/>
    <property type="project" value="TreeGrafter"/>
</dbReference>
<accession>A0A6U7U6R9</accession>
<dbReference type="InterPro" id="IPR019446">
    <property type="entry name" value="BMT5-like"/>
</dbReference>
<feature type="domain" description="25S rRNA (uridine-N(3))-methyltransferase BMT5-like" evidence="2">
    <location>
        <begin position="17"/>
        <end position="174"/>
    </location>
</feature>
<reference evidence="3" key="1">
    <citation type="submission" date="2021-01" db="EMBL/GenBank/DDBJ databases">
        <authorList>
            <person name="Corre E."/>
            <person name="Pelletier E."/>
            <person name="Niang G."/>
            <person name="Scheremetjew M."/>
            <person name="Finn R."/>
            <person name="Kale V."/>
            <person name="Holt S."/>
            <person name="Cochrane G."/>
            <person name="Meng A."/>
            <person name="Brown T."/>
            <person name="Cohen L."/>
        </authorList>
    </citation>
    <scope>NUCLEOTIDE SEQUENCE</scope>
    <source>
        <strain evidence="3">NIES-381</strain>
    </source>
</reference>
<dbReference type="GO" id="GO:0070475">
    <property type="term" value="P:rRNA base methylation"/>
    <property type="evidence" value="ECO:0007669"/>
    <property type="project" value="InterPro"/>
</dbReference>
<evidence type="ECO:0000313" key="4">
    <source>
        <dbReference type="EMBL" id="CAD8997740.1"/>
    </source>
</evidence>
<evidence type="ECO:0000313" key="5">
    <source>
        <dbReference type="EMBL" id="CAD8997741.1"/>
    </source>
</evidence>
<dbReference type="AlphaFoldDB" id="A0A6U7U6R9"/>
<sequence>MSMSWKRSSGVSEAGSLIVGDGNLSYSAQLAAQGVKVCGTIIDDEQEAFQKFGVQYQRSVNTIRNHGGQVVHGVDATRLQKTFGDRRFSVVRFNFPHPGHPQGTKEQEGNKWESRAHLMLIQQFLISAQELLASGGTIFLVVRKNPRVYDHLQVKAVIEEVGLKIRSESPFRAQYAMAFGDNRDAQAQRNERQGPTFGYQGWQYELQPVVGEPGPSTQPPPANEASPSPLDTNSRPIKKDSLPYPRRNQMHHDAWSHSCYAKGYHLAIKMYDHPDLHTKHTAKEAYLQILDLLEQNSTSNKQKKTMNNLLREWGPCYGLGVHQGKAQNLGPDQT</sequence>
<protein>
    <recommendedName>
        <fullName evidence="2">25S rRNA (uridine-N(3))-methyltransferase BMT5-like domain-containing protein</fullName>
    </recommendedName>
</protein>
<gene>
    <name evidence="3" type="ORF">EGYM00392_LOCUS8804</name>
    <name evidence="4" type="ORF">EGYM00392_LOCUS8806</name>
    <name evidence="5" type="ORF">EGYM00392_LOCUS8807</name>
</gene>
<dbReference type="EMBL" id="HBGA01022914">
    <property type="protein sequence ID" value="CAD8997738.1"/>
    <property type="molecule type" value="Transcribed_RNA"/>
</dbReference>
<dbReference type="PANTHER" id="PTHR11538:SF26">
    <property type="entry name" value="FERREDOXIN-FOLD ANTICODON-BINDING DOMAIN-CONTAINING PROTEIN 1"/>
    <property type="match status" value="1"/>
</dbReference>
<proteinExistence type="predicted"/>
<dbReference type="EMBL" id="HBGA01022926">
    <property type="protein sequence ID" value="CAD8997741.1"/>
    <property type="molecule type" value="Transcribed_RNA"/>
</dbReference>
<dbReference type="GO" id="GO:0070042">
    <property type="term" value="F:rRNA (uridine-N3-)-methyltransferase activity"/>
    <property type="evidence" value="ECO:0007669"/>
    <property type="project" value="InterPro"/>
</dbReference>
<name>A0A6U7U6R9_9EUGL</name>
<evidence type="ECO:0000313" key="3">
    <source>
        <dbReference type="EMBL" id="CAD8997738.1"/>
    </source>
</evidence>
<feature type="region of interest" description="Disordered" evidence="1">
    <location>
        <begin position="208"/>
        <end position="246"/>
    </location>
</feature>
<evidence type="ECO:0000259" key="2">
    <source>
        <dbReference type="Pfam" id="PF10354"/>
    </source>
</evidence>
<organism evidence="3">
    <name type="scientific">Eutreptiella gymnastica</name>
    <dbReference type="NCBI Taxonomy" id="73025"/>
    <lineage>
        <taxon>Eukaryota</taxon>
        <taxon>Discoba</taxon>
        <taxon>Euglenozoa</taxon>
        <taxon>Euglenida</taxon>
        <taxon>Spirocuta</taxon>
        <taxon>Euglenophyceae</taxon>
        <taxon>Eutreptiales</taxon>
        <taxon>Eutreptiaceae</taxon>
        <taxon>Eutreptiella</taxon>
    </lineage>
</organism>